<reference evidence="1" key="1">
    <citation type="submission" date="2024-04" db="EMBL/GenBank/DDBJ databases">
        <authorList>
            <consortium name="Molecular Ecology Group"/>
        </authorList>
    </citation>
    <scope>NUCLEOTIDE SEQUENCE</scope>
</reference>
<keyword evidence="2" id="KW-1185">Reference proteome</keyword>
<dbReference type="AlphaFoldDB" id="A0AAV2NBL0"/>
<evidence type="ECO:0000313" key="1">
    <source>
        <dbReference type="EMBL" id="CAL1677527.1"/>
    </source>
</evidence>
<protein>
    <submittedName>
        <fullName evidence="1">Uncharacterized protein</fullName>
    </submittedName>
</protein>
<organism evidence="1 2">
    <name type="scientific">Lasius platythorax</name>
    <dbReference type="NCBI Taxonomy" id="488582"/>
    <lineage>
        <taxon>Eukaryota</taxon>
        <taxon>Metazoa</taxon>
        <taxon>Ecdysozoa</taxon>
        <taxon>Arthropoda</taxon>
        <taxon>Hexapoda</taxon>
        <taxon>Insecta</taxon>
        <taxon>Pterygota</taxon>
        <taxon>Neoptera</taxon>
        <taxon>Endopterygota</taxon>
        <taxon>Hymenoptera</taxon>
        <taxon>Apocrita</taxon>
        <taxon>Aculeata</taxon>
        <taxon>Formicoidea</taxon>
        <taxon>Formicidae</taxon>
        <taxon>Formicinae</taxon>
        <taxon>Lasius</taxon>
        <taxon>Lasius</taxon>
    </lineage>
</organism>
<accession>A0AAV2NBL0</accession>
<proteinExistence type="predicted"/>
<dbReference type="EMBL" id="OZ034836">
    <property type="protein sequence ID" value="CAL1677527.1"/>
    <property type="molecule type" value="Genomic_DNA"/>
</dbReference>
<dbReference type="Proteomes" id="UP001497644">
    <property type="component" value="Chromosome 13"/>
</dbReference>
<evidence type="ECO:0000313" key="2">
    <source>
        <dbReference type="Proteomes" id="UP001497644"/>
    </source>
</evidence>
<gene>
    <name evidence="1" type="ORF">LPLAT_LOCUS3548</name>
</gene>
<name>A0AAV2NBL0_9HYME</name>
<sequence length="68" mass="7657">MEVNAVITMPPQMMMQLGQTSITSKNGWNSMLTQNLQPVPGNKLFFNLTAIKSLHSLLLSYQGRRDYA</sequence>